<dbReference type="Pfam" id="PF12867">
    <property type="entry name" value="DinB_2"/>
    <property type="match status" value="1"/>
</dbReference>
<dbReference type="InterPro" id="IPR034660">
    <property type="entry name" value="DinB/YfiT-like"/>
</dbReference>
<reference evidence="2 3" key="1">
    <citation type="submission" date="2016-10" db="EMBL/GenBank/DDBJ databases">
        <authorList>
            <person name="de Groot N.N."/>
        </authorList>
    </citation>
    <scope>NUCLEOTIDE SEQUENCE [LARGE SCALE GENOMIC DNA]</scope>
    <source>
        <strain evidence="2 3">DSM 28286</strain>
    </source>
</reference>
<dbReference type="AlphaFoldDB" id="A0A1I5Y357"/>
<dbReference type="EMBL" id="FOXQ01000010">
    <property type="protein sequence ID" value="SFQ38550.1"/>
    <property type="molecule type" value="Genomic_DNA"/>
</dbReference>
<feature type="domain" description="DinB-like" evidence="1">
    <location>
        <begin position="37"/>
        <end position="184"/>
    </location>
</feature>
<evidence type="ECO:0000259" key="1">
    <source>
        <dbReference type="Pfam" id="PF12867"/>
    </source>
</evidence>
<sequence length="195" mass="22151">MWFSKSFQQTGAAALQPQKHYIMTKEKINTEALFSSLDATSNELMQLVQNEKEETLNAVPFANSWTAAQVLIHITKSNRAIVQGLQMHGLPAERDPEQNAGNLKKIFLDFTAKYNSPDFTIPEDGYHNKEQIMSALKLSITNLQTGRNETDLSEIIDLPVFGEITKLELLHFVLYHTQRHIRQLKNILGTIKNLS</sequence>
<evidence type="ECO:0000313" key="3">
    <source>
        <dbReference type="Proteomes" id="UP000199031"/>
    </source>
</evidence>
<dbReference type="InterPro" id="IPR024775">
    <property type="entry name" value="DinB-like"/>
</dbReference>
<name>A0A1I5Y357_9BACT</name>
<accession>A0A1I5Y357</accession>
<protein>
    <submittedName>
        <fullName evidence="2">DinB superfamily protein</fullName>
    </submittedName>
</protein>
<dbReference type="Proteomes" id="UP000199031">
    <property type="component" value="Unassembled WGS sequence"/>
</dbReference>
<dbReference type="SUPFAM" id="SSF109854">
    <property type="entry name" value="DinB/YfiT-like putative metalloenzymes"/>
    <property type="match status" value="1"/>
</dbReference>
<keyword evidence="3" id="KW-1185">Reference proteome</keyword>
<dbReference type="OrthoDB" id="679284at2"/>
<gene>
    <name evidence="2" type="ORF">SAMN05444277_110121</name>
</gene>
<proteinExistence type="predicted"/>
<organism evidence="2 3">
    <name type="scientific">Parafilimonas terrae</name>
    <dbReference type="NCBI Taxonomy" id="1465490"/>
    <lineage>
        <taxon>Bacteria</taxon>
        <taxon>Pseudomonadati</taxon>
        <taxon>Bacteroidota</taxon>
        <taxon>Chitinophagia</taxon>
        <taxon>Chitinophagales</taxon>
        <taxon>Chitinophagaceae</taxon>
        <taxon>Parafilimonas</taxon>
    </lineage>
</organism>
<dbReference type="Gene3D" id="1.20.120.450">
    <property type="entry name" value="dinb family like domain"/>
    <property type="match status" value="1"/>
</dbReference>
<evidence type="ECO:0000313" key="2">
    <source>
        <dbReference type="EMBL" id="SFQ38550.1"/>
    </source>
</evidence>